<accession>A0A8S3WZA7</accession>
<evidence type="ECO:0000256" key="2">
    <source>
        <dbReference type="SAM" id="MobiDB-lite"/>
    </source>
</evidence>
<keyword evidence="4" id="KW-1185">Reference proteome</keyword>
<evidence type="ECO:0000256" key="1">
    <source>
        <dbReference type="SAM" id="Coils"/>
    </source>
</evidence>
<dbReference type="AlphaFoldDB" id="A0A8S3WZA7"/>
<evidence type="ECO:0000313" key="3">
    <source>
        <dbReference type="EMBL" id="CAG4989866.1"/>
    </source>
</evidence>
<name>A0A8S3WZA7_PARAO</name>
<gene>
    <name evidence="3" type="ORF">PAPOLLO_LOCUS11866</name>
</gene>
<reference evidence="3" key="1">
    <citation type="submission" date="2021-04" db="EMBL/GenBank/DDBJ databases">
        <authorList>
            <person name="Tunstrom K."/>
        </authorList>
    </citation>
    <scope>NUCLEOTIDE SEQUENCE</scope>
</reference>
<protein>
    <submittedName>
        <fullName evidence="3">(apollo) hypothetical protein</fullName>
    </submittedName>
</protein>
<organism evidence="3 4">
    <name type="scientific">Parnassius apollo</name>
    <name type="common">Apollo butterfly</name>
    <name type="synonym">Papilio apollo</name>
    <dbReference type="NCBI Taxonomy" id="110799"/>
    <lineage>
        <taxon>Eukaryota</taxon>
        <taxon>Metazoa</taxon>
        <taxon>Ecdysozoa</taxon>
        <taxon>Arthropoda</taxon>
        <taxon>Hexapoda</taxon>
        <taxon>Insecta</taxon>
        <taxon>Pterygota</taxon>
        <taxon>Neoptera</taxon>
        <taxon>Endopterygota</taxon>
        <taxon>Lepidoptera</taxon>
        <taxon>Glossata</taxon>
        <taxon>Ditrysia</taxon>
        <taxon>Papilionoidea</taxon>
        <taxon>Papilionidae</taxon>
        <taxon>Parnassiinae</taxon>
        <taxon>Parnassini</taxon>
        <taxon>Parnassius</taxon>
        <taxon>Parnassius</taxon>
    </lineage>
</organism>
<dbReference type="OrthoDB" id="7417618at2759"/>
<feature type="region of interest" description="Disordered" evidence="2">
    <location>
        <begin position="205"/>
        <end position="239"/>
    </location>
</feature>
<feature type="coiled-coil region" evidence="1">
    <location>
        <begin position="1"/>
        <end position="68"/>
    </location>
</feature>
<proteinExistence type="predicted"/>
<keyword evidence="1" id="KW-0175">Coiled coil</keyword>
<dbReference type="Proteomes" id="UP000691718">
    <property type="component" value="Unassembled WGS sequence"/>
</dbReference>
<sequence>MEEIKNMLKVMQEEIRQQKVDMQDMKEDIKNTINSNINEKFKCLETKNELLEQKLETQTIKINNLERTIRKKNLLIFGVSEDEKSYWDLEEKVIDIINNVINIKCDSNGIECVRRLGKKGEKVRPIVITLTTMGLKIKIQKNKKKLIPTPYYIKEDFPPEILSKRKELQMEVNKEREQGKLAIIKYDKIVILKNRNQQAEKQIMDKKKRVLSESPETSQSDCENNKDKQPIKINKTNSMDNFLLKKTTLQFPSKKFTSHPHDPRTTQ</sequence>
<dbReference type="EMBL" id="CAJQZP010000858">
    <property type="protein sequence ID" value="CAG4989866.1"/>
    <property type="molecule type" value="Genomic_DNA"/>
</dbReference>
<comment type="caution">
    <text evidence="3">The sequence shown here is derived from an EMBL/GenBank/DDBJ whole genome shotgun (WGS) entry which is preliminary data.</text>
</comment>
<evidence type="ECO:0000313" key="4">
    <source>
        <dbReference type="Proteomes" id="UP000691718"/>
    </source>
</evidence>